<dbReference type="EMBL" id="KB309028">
    <property type="protein sequence ID" value="ELT95742.1"/>
    <property type="molecule type" value="Genomic_DNA"/>
</dbReference>
<reference evidence="3" key="3">
    <citation type="submission" date="2015-06" db="UniProtKB">
        <authorList>
            <consortium name="EnsemblMetazoa"/>
        </authorList>
    </citation>
    <scope>IDENTIFICATION</scope>
</reference>
<sequence length="236" mass="25675">MKTSMHIAVLGANGRTGSHVVQQALERGYAVTAVVRDVLSMQNIQHECLKVHPANILDSAALVSCLKGVDAVVSCVGTKGFGQYLPWSSVSIYSEATKSVLGAMRESGVNRYVCMAGTCLKYGPGQPKIITHVFKPLFGGIAKDMSRMEDILTAEENSDINFTVVKPNALKEAPITEGEVFAAEGQWCDGCIISRPDVARFILDSLTTNQWDRKLVAIKTEQDQNVNESKQKKVPM</sequence>
<gene>
    <name evidence="2" type="ORF">CAPTEDRAFT_228103</name>
</gene>
<dbReference type="SUPFAM" id="SSF51735">
    <property type="entry name" value="NAD(P)-binding Rossmann-fold domains"/>
    <property type="match status" value="1"/>
</dbReference>
<dbReference type="HOGENOM" id="CLU_025711_4_1_1"/>
<dbReference type="Pfam" id="PF13460">
    <property type="entry name" value="NAD_binding_10"/>
    <property type="match status" value="1"/>
</dbReference>
<dbReference type="OrthoDB" id="419598at2759"/>
<name>R7TQ98_CAPTE</name>
<evidence type="ECO:0000313" key="3">
    <source>
        <dbReference type="EnsemblMetazoa" id="CapteP228103"/>
    </source>
</evidence>
<keyword evidence="4" id="KW-1185">Reference proteome</keyword>
<dbReference type="Gene3D" id="3.40.50.720">
    <property type="entry name" value="NAD(P)-binding Rossmann-like Domain"/>
    <property type="match status" value="1"/>
</dbReference>
<dbReference type="InterPro" id="IPR016040">
    <property type="entry name" value="NAD(P)-bd_dom"/>
</dbReference>
<dbReference type="Proteomes" id="UP000014760">
    <property type="component" value="Unassembled WGS sequence"/>
</dbReference>
<dbReference type="GO" id="GO:0003824">
    <property type="term" value="F:catalytic activity"/>
    <property type="evidence" value="ECO:0007669"/>
    <property type="project" value="UniProtKB-ARBA"/>
</dbReference>
<dbReference type="OMA" id="APFIIKQ"/>
<dbReference type="CDD" id="cd05244">
    <property type="entry name" value="BVR-B_like_SDR_a"/>
    <property type="match status" value="1"/>
</dbReference>
<proteinExistence type="predicted"/>
<reference evidence="2 4" key="2">
    <citation type="journal article" date="2013" name="Nature">
        <title>Insights into bilaterian evolution from three spiralian genomes.</title>
        <authorList>
            <person name="Simakov O."/>
            <person name="Marletaz F."/>
            <person name="Cho S.J."/>
            <person name="Edsinger-Gonzales E."/>
            <person name="Havlak P."/>
            <person name="Hellsten U."/>
            <person name="Kuo D.H."/>
            <person name="Larsson T."/>
            <person name="Lv J."/>
            <person name="Arendt D."/>
            <person name="Savage R."/>
            <person name="Osoegawa K."/>
            <person name="de Jong P."/>
            <person name="Grimwood J."/>
            <person name="Chapman J.A."/>
            <person name="Shapiro H."/>
            <person name="Aerts A."/>
            <person name="Otillar R.P."/>
            <person name="Terry A.Y."/>
            <person name="Boore J.L."/>
            <person name="Grigoriev I.V."/>
            <person name="Lindberg D.R."/>
            <person name="Seaver E.C."/>
            <person name="Weisblat D.A."/>
            <person name="Putnam N.H."/>
            <person name="Rokhsar D.S."/>
        </authorList>
    </citation>
    <scope>NUCLEOTIDE SEQUENCE</scope>
    <source>
        <strain evidence="2 4">I ESC-2004</strain>
    </source>
</reference>
<protein>
    <recommendedName>
        <fullName evidence="1">NAD(P)-binding domain-containing protein</fullName>
    </recommendedName>
</protein>
<dbReference type="EMBL" id="AMQN01011691">
    <property type="status" value="NOT_ANNOTATED_CDS"/>
    <property type="molecule type" value="Genomic_DNA"/>
</dbReference>
<accession>R7TQ98</accession>
<dbReference type="InterPro" id="IPR036291">
    <property type="entry name" value="NAD(P)-bd_dom_sf"/>
</dbReference>
<dbReference type="PANTHER" id="PTHR15020:SF50">
    <property type="entry name" value="UPF0659 PROTEIN YMR090W"/>
    <property type="match status" value="1"/>
</dbReference>
<dbReference type="STRING" id="283909.R7TQ98"/>
<reference evidence="4" key="1">
    <citation type="submission" date="2012-12" db="EMBL/GenBank/DDBJ databases">
        <authorList>
            <person name="Hellsten U."/>
            <person name="Grimwood J."/>
            <person name="Chapman J.A."/>
            <person name="Shapiro H."/>
            <person name="Aerts A."/>
            <person name="Otillar R.P."/>
            <person name="Terry A.Y."/>
            <person name="Boore J.L."/>
            <person name="Simakov O."/>
            <person name="Marletaz F."/>
            <person name="Cho S.-J."/>
            <person name="Edsinger-Gonzales E."/>
            <person name="Havlak P."/>
            <person name="Kuo D.-H."/>
            <person name="Larsson T."/>
            <person name="Lv J."/>
            <person name="Arendt D."/>
            <person name="Savage R."/>
            <person name="Osoegawa K."/>
            <person name="de Jong P."/>
            <person name="Lindberg D.R."/>
            <person name="Seaver E.C."/>
            <person name="Weisblat D.A."/>
            <person name="Putnam N.H."/>
            <person name="Grigoriev I.V."/>
            <person name="Rokhsar D.S."/>
        </authorList>
    </citation>
    <scope>NUCLEOTIDE SEQUENCE</scope>
    <source>
        <strain evidence="4">I ESC-2004</strain>
    </source>
</reference>
<feature type="domain" description="NAD(P)-binding" evidence="1">
    <location>
        <begin position="11"/>
        <end position="208"/>
    </location>
</feature>
<evidence type="ECO:0000259" key="1">
    <source>
        <dbReference type="Pfam" id="PF13460"/>
    </source>
</evidence>
<organism evidence="2">
    <name type="scientific">Capitella teleta</name>
    <name type="common">Polychaete worm</name>
    <dbReference type="NCBI Taxonomy" id="283909"/>
    <lineage>
        <taxon>Eukaryota</taxon>
        <taxon>Metazoa</taxon>
        <taxon>Spiralia</taxon>
        <taxon>Lophotrochozoa</taxon>
        <taxon>Annelida</taxon>
        <taxon>Polychaeta</taxon>
        <taxon>Sedentaria</taxon>
        <taxon>Scolecida</taxon>
        <taxon>Capitellidae</taxon>
        <taxon>Capitella</taxon>
    </lineage>
</organism>
<dbReference type="AlphaFoldDB" id="R7TQ98"/>
<evidence type="ECO:0000313" key="2">
    <source>
        <dbReference type="EMBL" id="ELT95742.1"/>
    </source>
</evidence>
<dbReference type="FunCoup" id="R7TQ98">
    <property type="interactions" value="347"/>
</dbReference>
<dbReference type="EnsemblMetazoa" id="CapteT228103">
    <property type="protein sequence ID" value="CapteP228103"/>
    <property type="gene ID" value="CapteG228103"/>
</dbReference>
<dbReference type="PANTHER" id="PTHR15020">
    <property type="entry name" value="FLAVIN REDUCTASE-RELATED"/>
    <property type="match status" value="1"/>
</dbReference>
<evidence type="ECO:0000313" key="4">
    <source>
        <dbReference type="Proteomes" id="UP000014760"/>
    </source>
</evidence>